<dbReference type="Proteomes" id="UP000006591">
    <property type="component" value="Chromosome 4"/>
</dbReference>
<organism evidence="12">
    <name type="scientific">Oryza nivara</name>
    <name type="common">Indian wild rice</name>
    <name type="synonym">Oryza sativa f. spontanea</name>
    <dbReference type="NCBI Taxonomy" id="4536"/>
    <lineage>
        <taxon>Eukaryota</taxon>
        <taxon>Viridiplantae</taxon>
        <taxon>Streptophyta</taxon>
        <taxon>Embryophyta</taxon>
        <taxon>Tracheophyta</taxon>
        <taxon>Spermatophyta</taxon>
        <taxon>Magnoliopsida</taxon>
        <taxon>Liliopsida</taxon>
        <taxon>Poales</taxon>
        <taxon>Poaceae</taxon>
        <taxon>BOP clade</taxon>
        <taxon>Oryzoideae</taxon>
        <taxon>Oryzeae</taxon>
        <taxon>Oryzinae</taxon>
        <taxon>Oryza</taxon>
    </lineage>
</organism>
<dbReference type="SUPFAM" id="SSF52467">
    <property type="entry name" value="DHS-like NAD/FAD-binding domain"/>
    <property type="match status" value="1"/>
</dbReference>
<evidence type="ECO:0000256" key="4">
    <source>
        <dbReference type="ARBA" id="ARBA00022679"/>
    </source>
</evidence>
<accession>A0A0E0GYB7</accession>
<feature type="binding site" evidence="10">
    <location>
        <position position="71"/>
    </location>
    <ligand>
        <name>Zn(2+)</name>
        <dbReference type="ChEBI" id="CHEBI:29105"/>
    </ligand>
</feature>
<evidence type="ECO:0000256" key="3">
    <source>
        <dbReference type="ARBA" id="ARBA00012928"/>
    </source>
</evidence>
<evidence type="ECO:0000256" key="5">
    <source>
        <dbReference type="ARBA" id="ARBA00022723"/>
    </source>
</evidence>
<dbReference type="GO" id="GO:0046872">
    <property type="term" value="F:metal ion binding"/>
    <property type="evidence" value="ECO:0007669"/>
    <property type="project" value="UniProtKB-KW"/>
</dbReference>
<dbReference type="FunFam" id="2.20.28.200:FF:000003">
    <property type="entry name" value="NAD-dependent protein deacetylase SRT1"/>
    <property type="match status" value="1"/>
</dbReference>
<dbReference type="PROSITE" id="PS50305">
    <property type="entry name" value="SIRTUIN"/>
    <property type="match status" value="1"/>
</dbReference>
<dbReference type="EnsemblPlants" id="ONIVA04G04080.2">
    <property type="protein sequence ID" value="ONIVA04G04080.2"/>
    <property type="gene ID" value="ONIVA04G04080"/>
</dbReference>
<comment type="similarity">
    <text evidence="9">Belongs to the sirtuin family. Class IV subfamily.</text>
</comment>
<dbReference type="GO" id="GO:0003714">
    <property type="term" value="F:transcription corepressor activity"/>
    <property type="evidence" value="ECO:0007669"/>
    <property type="project" value="TreeGrafter"/>
</dbReference>
<protein>
    <recommendedName>
        <fullName evidence="3">protein acetyllysine N-acetyltransferase</fullName>
        <ecNumber evidence="3">2.3.1.286</ecNumber>
    </recommendedName>
</protein>
<name>A0A0E0GYB7_ORYNI</name>
<feature type="domain" description="Deacetylase sirtuin-type" evidence="11">
    <location>
        <begin position="1"/>
        <end position="199"/>
    </location>
</feature>
<dbReference type="GO" id="GO:0070403">
    <property type="term" value="F:NAD+ binding"/>
    <property type="evidence" value="ECO:0007669"/>
    <property type="project" value="InterPro"/>
</dbReference>
<evidence type="ECO:0000259" key="11">
    <source>
        <dbReference type="PROSITE" id="PS50305"/>
    </source>
</evidence>
<feature type="active site" description="Proton acceptor" evidence="10">
    <location>
        <position position="63"/>
    </location>
</feature>
<reference evidence="12" key="2">
    <citation type="submission" date="2018-04" db="EMBL/GenBank/DDBJ databases">
        <title>OnivRS2 (Oryza nivara Reference Sequence Version 2).</title>
        <authorList>
            <person name="Zhang J."/>
            <person name="Kudrna D."/>
            <person name="Lee S."/>
            <person name="Talag J."/>
            <person name="Rajasekar S."/>
            <person name="Welchert J."/>
            <person name="Hsing Y.-I."/>
            <person name="Wing R.A."/>
        </authorList>
    </citation>
    <scope>NUCLEOTIDE SEQUENCE [LARGE SCALE GENOMIC DNA]</scope>
    <source>
        <strain evidence="12">SL10</strain>
    </source>
</reference>
<comment type="cofactor">
    <cofactor evidence="1">
        <name>Zn(2+)</name>
        <dbReference type="ChEBI" id="CHEBI:29105"/>
    </cofactor>
</comment>
<keyword evidence="8" id="KW-0539">Nucleus</keyword>
<dbReference type="Gene3D" id="3.40.50.1220">
    <property type="entry name" value="TPP-binding domain"/>
    <property type="match status" value="1"/>
</dbReference>
<dbReference type="InterPro" id="IPR026590">
    <property type="entry name" value="Ssirtuin_cat_dom"/>
</dbReference>
<feature type="binding site" evidence="10">
    <location>
        <position position="101"/>
    </location>
    <ligand>
        <name>Zn(2+)</name>
        <dbReference type="ChEBI" id="CHEBI:29105"/>
    </ligand>
</feature>
<dbReference type="Pfam" id="PF02146">
    <property type="entry name" value="SIR2"/>
    <property type="match status" value="1"/>
</dbReference>
<evidence type="ECO:0000256" key="6">
    <source>
        <dbReference type="ARBA" id="ARBA00022833"/>
    </source>
</evidence>
<feature type="binding site" evidence="10">
    <location>
        <position position="96"/>
    </location>
    <ligand>
        <name>Zn(2+)</name>
        <dbReference type="ChEBI" id="CHEBI:29105"/>
    </ligand>
</feature>
<dbReference type="InterPro" id="IPR050134">
    <property type="entry name" value="NAD-dep_sirtuin_deacylases"/>
</dbReference>
<dbReference type="PANTHER" id="PTHR11085:SF12">
    <property type="entry name" value="NAD-DEPENDENT PROTEIN DEACYLASE SIRTUIN-6"/>
    <property type="match status" value="1"/>
</dbReference>
<dbReference type="Gramene" id="ONIVA04G04080.2">
    <property type="protein sequence ID" value="ONIVA04G04080.2"/>
    <property type="gene ID" value="ONIVA04G04080"/>
</dbReference>
<dbReference type="Gene3D" id="2.20.28.200">
    <property type="match status" value="1"/>
</dbReference>
<evidence type="ECO:0000313" key="12">
    <source>
        <dbReference type="EnsemblPlants" id="ONIVA04G04080.2"/>
    </source>
</evidence>
<keyword evidence="7" id="KW-0520">NAD</keyword>
<evidence type="ECO:0000256" key="8">
    <source>
        <dbReference type="ARBA" id="ARBA00023242"/>
    </source>
</evidence>
<evidence type="ECO:0000256" key="1">
    <source>
        <dbReference type="ARBA" id="ARBA00001947"/>
    </source>
</evidence>
<keyword evidence="13" id="KW-1185">Reference proteome</keyword>
<comment type="subcellular location">
    <subcellularLocation>
        <location evidence="2">Nucleus</location>
    </subcellularLocation>
</comment>
<dbReference type="EC" id="2.3.1.286" evidence="3"/>
<keyword evidence="6 10" id="KW-0862">Zinc</keyword>
<evidence type="ECO:0000256" key="7">
    <source>
        <dbReference type="ARBA" id="ARBA00023027"/>
    </source>
</evidence>
<keyword evidence="4" id="KW-0808">Transferase</keyword>
<dbReference type="InterPro" id="IPR029035">
    <property type="entry name" value="DHS-like_NAD/FAD-binding_dom"/>
</dbReference>
<dbReference type="GO" id="GO:0017136">
    <property type="term" value="F:histone deacetylase activity, NAD-dependent"/>
    <property type="evidence" value="ECO:0007669"/>
    <property type="project" value="TreeGrafter"/>
</dbReference>
<evidence type="ECO:0000256" key="10">
    <source>
        <dbReference type="PROSITE-ProRule" id="PRU00236"/>
    </source>
</evidence>
<evidence type="ECO:0000313" key="13">
    <source>
        <dbReference type="Proteomes" id="UP000006591"/>
    </source>
</evidence>
<dbReference type="GO" id="GO:0000122">
    <property type="term" value="P:negative regulation of transcription by RNA polymerase II"/>
    <property type="evidence" value="ECO:0007669"/>
    <property type="project" value="TreeGrafter"/>
</dbReference>
<dbReference type="PANTHER" id="PTHR11085">
    <property type="entry name" value="NAD-DEPENDENT PROTEIN DEACYLASE SIRTUIN-5, MITOCHONDRIAL-RELATED"/>
    <property type="match status" value="1"/>
</dbReference>
<evidence type="ECO:0000256" key="2">
    <source>
        <dbReference type="ARBA" id="ARBA00004123"/>
    </source>
</evidence>
<reference evidence="12" key="1">
    <citation type="submission" date="2015-04" db="UniProtKB">
        <authorList>
            <consortium name="EnsemblPlants"/>
        </authorList>
    </citation>
    <scope>IDENTIFICATION</scope>
    <source>
        <strain evidence="12">SL10</strain>
    </source>
</reference>
<feature type="binding site" evidence="10">
    <location>
        <position position="74"/>
    </location>
    <ligand>
        <name>Zn(2+)</name>
        <dbReference type="ChEBI" id="CHEBI:29105"/>
    </ligand>
</feature>
<dbReference type="AlphaFoldDB" id="A0A0E0GYB7"/>
<keyword evidence="5 10" id="KW-0479">Metal-binding</keyword>
<sequence>MSLGYAEKLSYREDVGNVGMPEIFDSPELLHKKIEELAVMVRENVDSLHLRSGLPREKLAELHGNSFKEICPSCKKEYLRDFEIETIGLKDTPRRCSDKNCGARLKDTVLDWEDALPPEEMDAAKEQCQTADLVLCLGTSLQITPACNMPLLSLKNGGRVAIVNLQATPKDKKASLVIHGLVDKVSFPERPDMKPVVLKEQPFSLQRETSMNRPFVMLLTFNFSDGCGCSSSSIEWPVDFLKQKDSFVRDRSLVLQELQHAAEHRSRAGQHAILEREGVPRAETSIHALVTNIVRYDTEDSKAAVPMATWMNSNGSLSKRHMDAIGCNPASSKKQKLVATRHRRKGLNPATQKV</sequence>
<dbReference type="GO" id="GO:0005634">
    <property type="term" value="C:nucleus"/>
    <property type="evidence" value="ECO:0007669"/>
    <property type="project" value="UniProtKB-SubCell"/>
</dbReference>
<evidence type="ECO:0000256" key="9">
    <source>
        <dbReference type="ARBA" id="ARBA00038170"/>
    </source>
</evidence>
<proteinExistence type="inferred from homology"/>
<dbReference type="InterPro" id="IPR003000">
    <property type="entry name" value="Sirtuin"/>
</dbReference>